<dbReference type="HOGENOM" id="CLU_2935255_0_0_9"/>
<comment type="caution">
    <text evidence="1">The sequence shown here is derived from an EMBL/GenBank/DDBJ whole genome shotgun (WGS) entry which is preliminary data.</text>
</comment>
<dbReference type="AlphaFoldDB" id="D3AQM2"/>
<sequence>MITDCFSFQCTAPPVNFVKIITLFFPAKNISCYDFSFYFQTNMVYYEPGISQYQRGRRSE</sequence>
<organism evidence="1 2">
    <name type="scientific">Hungatella hathewayi DSM 13479</name>
    <dbReference type="NCBI Taxonomy" id="566550"/>
    <lineage>
        <taxon>Bacteria</taxon>
        <taxon>Bacillati</taxon>
        <taxon>Bacillota</taxon>
        <taxon>Clostridia</taxon>
        <taxon>Lachnospirales</taxon>
        <taxon>Lachnospiraceae</taxon>
        <taxon>Hungatella</taxon>
    </lineage>
</organism>
<accession>D3AQM2</accession>
<dbReference type="Proteomes" id="UP000004968">
    <property type="component" value="Unassembled WGS sequence"/>
</dbReference>
<evidence type="ECO:0000313" key="2">
    <source>
        <dbReference type="Proteomes" id="UP000004968"/>
    </source>
</evidence>
<gene>
    <name evidence="1" type="ORF">CLOSTHATH_05928</name>
</gene>
<proteinExistence type="predicted"/>
<reference evidence="1 2" key="1">
    <citation type="submission" date="2010-01" db="EMBL/GenBank/DDBJ databases">
        <authorList>
            <person name="Weinstock G."/>
            <person name="Sodergren E."/>
            <person name="Clifton S."/>
            <person name="Fulton L."/>
            <person name="Fulton B."/>
            <person name="Courtney L."/>
            <person name="Fronick C."/>
            <person name="Harrison M."/>
            <person name="Strong C."/>
            <person name="Farmer C."/>
            <person name="Delahaunty K."/>
            <person name="Markovic C."/>
            <person name="Hall O."/>
            <person name="Minx P."/>
            <person name="Tomlinson C."/>
            <person name="Mitreva M."/>
            <person name="Nelson J."/>
            <person name="Hou S."/>
            <person name="Wollam A."/>
            <person name="Pepin K.H."/>
            <person name="Johnson M."/>
            <person name="Bhonagiri V."/>
            <person name="Nash W.E."/>
            <person name="Warren W."/>
            <person name="Chinwalla A."/>
            <person name="Mardis E.R."/>
            <person name="Wilson R.K."/>
        </authorList>
    </citation>
    <scope>NUCLEOTIDE SEQUENCE [LARGE SCALE GENOMIC DNA]</scope>
    <source>
        <strain evidence="1 2">DSM 13479</strain>
    </source>
</reference>
<name>D3AQM2_9FIRM</name>
<dbReference type="EMBL" id="ACIO01000663">
    <property type="protein sequence ID" value="EFC95883.1"/>
    <property type="molecule type" value="Genomic_DNA"/>
</dbReference>
<protein>
    <submittedName>
        <fullName evidence="1">Uncharacterized protein</fullName>
    </submittedName>
</protein>
<evidence type="ECO:0000313" key="1">
    <source>
        <dbReference type="EMBL" id="EFC95883.1"/>
    </source>
</evidence>